<evidence type="ECO:0000313" key="1">
    <source>
        <dbReference type="EMBL" id="THV07984.1"/>
    </source>
</evidence>
<protein>
    <submittedName>
        <fullName evidence="1">Uncharacterized protein</fullName>
    </submittedName>
</protein>
<dbReference type="EMBL" id="ML179036">
    <property type="protein sequence ID" value="THV07984.1"/>
    <property type="molecule type" value="Genomic_DNA"/>
</dbReference>
<dbReference type="PROSITE" id="PS51257">
    <property type="entry name" value="PROKAR_LIPOPROTEIN"/>
    <property type="match status" value="1"/>
</dbReference>
<gene>
    <name evidence="1" type="ORF">K435DRAFT_175115</name>
</gene>
<keyword evidence="2" id="KW-1185">Reference proteome</keyword>
<dbReference type="AlphaFoldDB" id="A0A4S8MZI7"/>
<dbReference type="Proteomes" id="UP000297245">
    <property type="component" value="Unassembled WGS sequence"/>
</dbReference>
<reference evidence="1 2" key="1">
    <citation type="journal article" date="2019" name="Nat. Ecol. Evol.">
        <title>Megaphylogeny resolves global patterns of mushroom evolution.</title>
        <authorList>
            <person name="Varga T."/>
            <person name="Krizsan K."/>
            <person name="Foldi C."/>
            <person name="Dima B."/>
            <person name="Sanchez-Garcia M."/>
            <person name="Sanchez-Ramirez S."/>
            <person name="Szollosi G.J."/>
            <person name="Szarkandi J.G."/>
            <person name="Papp V."/>
            <person name="Albert L."/>
            <person name="Andreopoulos W."/>
            <person name="Angelini C."/>
            <person name="Antonin V."/>
            <person name="Barry K.W."/>
            <person name="Bougher N.L."/>
            <person name="Buchanan P."/>
            <person name="Buyck B."/>
            <person name="Bense V."/>
            <person name="Catcheside P."/>
            <person name="Chovatia M."/>
            <person name="Cooper J."/>
            <person name="Damon W."/>
            <person name="Desjardin D."/>
            <person name="Finy P."/>
            <person name="Geml J."/>
            <person name="Haridas S."/>
            <person name="Hughes K."/>
            <person name="Justo A."/>
            <person name="Karasinski D."/>
            <person name="Kautmanova I."/>
            <person name="Kiss B."/>
            <person name="Kocsube S."/>
            <person name="Kotiranta H."/>
            <person name="LaButti K.M."/>
            <person name="Lechner B.E."/>
            <person name="Liimatainen K."/>
            <person name="Lipzen A."/>
            <person name="Lukacs Z."/>
            <person name="Mihaltcheva S."/>
            <person name="Morgado L.N."/>
            <person name="Niskanen T."/>
            <person name="Noordeloos M.E."/>
            <person name="Ohm R.A."/>
            <person name="Ortiz-Santana B."/>
            <person name="Ovrebo C."/>
            <person name="Racz N."/>
            <person name="Riley R."/>
            <person name="Savchenko A."/>
            <person name="Shiryaev A."/>
            <person name="Soop K."/>
            <person name="Spirin V."/>
            <person name="Szebenyi C."/>
            <person name="Tomsovsky M."/>
            <person name="Tulloss R.E."/>
            <person name="Uehling J."/>
            <person name="Grigoriev I.V."/>
            <person name="Vagvolgyi C."/>
            <person name="Papp T."/>
            <person name="Martin F.M."/>
            <person name="Miettinen O."/>
            <person name="Hibbett D.S."/>
            <person name="Nagy L.G."/>
        </authorList>
    </citation>
    <scope>NUCLEOTIDE SEQUENCE [LARGE SCALE GENOMIC DNA]</scope>
    <source>
        <strain evidence="1 2">CBS 962.96</strain>
    </source>
</reference>
<evidence type="ECO:0000313" key="2">
    <source>
        <dbReference type="Proteomes" id="UP000297245"/>
    </source>
</evidence>
<name>A0A4S8MZI7_DENBC</name>
<proteinExistence type="predicted"/>
<organism evidence="1 2">
    <name type="scientific">Dendrothele bispora (strain CBS 962.96)</name>
    <dbReference type="NCBI Taxonomy" id="1314807"/>
    <lineage>
        <taxon>Eukaryota</taxon>
        <taxon>Fungi</taxon>
        <taxon>Dikarya</taxon>
        <taxon>Basidiomycota</taxon>
        <taxon>Agaricomycotina</taxon>
        <taxon>Agaricomycetes</taxon>
        <taxon>Agaricomycetidae</taxon>
        <taxon>Agaricales</taxon>
        <taxon>Agaricales incertae sedis</taxon>
        <taxon>Dendrothele</taxon>
    </lineage>
</organism>
<sequence length="125" mass="14100">MLRIGRVYPHFSSLTNTQASLTSCLLFSYLSDNQKDVQHFYGQTHSSFVYDHSKFTSDSPSCRHLWHGAPYKHHSHSMLHPNTGSLGSCKPLIGEENVLTCFLLSISVPRLEQMRVTRQAAAALH</sequence>
<accession>A0A4S8MZI7</accession>